<evidence type="ECO:0000256" key="2">
    <source>
        <dbReference type="ARBA" id="ARBA00010596"/>
    </source>
</evidence>
<feature type="transmembrane region" description="Helical" evidence="7">
    <location>
        <begin position="136"/>
        <end position="155"/>
    </location>
</feature>
<evidence type="ECO:0000256" key="5">
    <source>
        <dbReference type="ARBA" id="ARBA00023136"/>
    </source>
</evidence>
<feature type="compositionally biased region" description="Polar residues" evidence="6">
    <location>
        <begin position="29"/>
        <end position="66"/>
    </location>
</feature>
<evidence type="ECO:0000256" key="6">
    <source>
        <dbReference type="SAM" id="MobiDB-lite"/>
    </source>
</evidence>
<feature type="compositionally biased region" description="Low complexity" evidence="6">
    <location>
        <begin position="18"/>
        <end position="28"/>
    </location>
</feature>
<keyword evidence="10" id="KW-1185">Reference proteome</keyword>
<comment type="subcellular location">
    <subcellularLocation>
        <location evidence="1">Membrane</location>
        <topology evidence="1">Multi-pass membrane protein</topology>
    </subcellularLocation>
</comment>
<dbReference type="EMBL" id="CAXDID020000274">
    <property type="protein sequence ID" value="CAL6068683.1"/>
    <property type="molecule type" value="Genomic_DNA"/>
</dbReference>
<feature type="transmembrane region" description="Helical" evidence="7">
    <location>
        <begin position="167"/>
        <end position="189"/>
    </location>
</feature>
<evidence type="ECO:0000256" key="1">
    <source>
        <dbReference type="ARBA" id="ARBA00004141"/>
    </source>
</evidence>
<comment type="caution">
    <text evidence="8">The sequence shown here is derived from an EMBL/GenBank/DDBJ whole genome shotgun (WGS) entry which is preliminary data.</text>
</comment>
<dbReference type="AlphaFoldDB" id="A0AA86QB20"/>
<dbReference type="InterPro" id="IPR045231">
    <property type="entry name" value="Yip1/4-like"/>
</dbReference>
<reference evidence="8" key="1">
    <citation type="submission" date="2023-06" db="EMBL/GenBank/DDBJ databases">
        <authorList>
            <person name="Kurt Z."/>
        </authorList>
    </citation>
    <scope>NUCLEOTIDE SEQUENCE</scope>
</reference>
<feature type="transmembrane region" description="Helical" evidence="7">
    <location>
        <begin position="112"/>
        <end position="130"/>
    </location>
</feature>
<evidence type="ECO:0000313" key="10">
    <source>
        <dbReference type="Proteomes" id="UP001642409"/>
    </source>
</evidence>
<feature type="transmembrane region" description="Helical" evidence="7">
    <location>
        <begin position="225"/>
        <end position="244"/>
    </location>
</feature>
<name>A0AA86QB20_9EUKA</name>
<dbReference type="PANTHER" id="PTHR21236">
    <property type="entry name" value="GOLGI MEMBRANE PROTEIN YIP1"/>
    <property type="match status" value="1"/>
</dbReference>
<keyword evidence="4 7" id="KW-1133">Transmembrane helix</keyword>
<reference evidence="9 10" key="2">
    <citation type="submission" date="2024-07" db="EMBL/GenBank/DDBJ databases">
        <authorList>
            <person name="Akdeniz Z."/>
        </authorList>
    </citation>
    <scope>NUCLEOTIDE SEQUENCE [LARGE SCALE GENOMIC DNA]</scope>
</reference>
<keyword evidence="5 7" id="KW-0472">Membrane</keyword>
<dbReference type="PANTHER" id="PTHR21236:SF2">
    <property type="entry name" value="PROTEIN YIPF"/>
    <property type="match status" value="1"/>
</dbReference>
<feature type="region of interest" description="Disordered" evidence="6">
    <location>
        <begin position="1"/>
        <end position="66"/>
    </location>
</feature>
<proteinExistence type="inferred from homology"/>
<evidence type="ECO:0000313" key="8">
    <source>
        <dbReference type="EMBL" id="CAI9954713.1"/>
    </source>
</evidence>
<evidence type="ECO:0000256" key="4">
    <source>
        <dbReference type="ARBA" id="ARBA00022989"/>
    </source>
</evidence>
<evidence type="ECO:0000256" key="3">
    <source>
        <dbReference type="ARBA" id="ARBA00022692"/>
    </source>
</evidence>
<dbReference type="GO" id="GO:0005802">
    <property type="term" value="C:trans-Golgi network"/>
    <property type="evidence" value="ECO:0007669"/>
    <property type="project" value="TreeGrafter"/>
</dbReference>
<gene>
    <name evidence="8" type="ORF">HINF_LOCUS42358</name>
    <name evidence="9" type="ORF">HINF_LOCUS53620</name>
</gene>
<evidence type="ECO:0000256" key="7">
    <source>
        <dbReference type="SAM" id="Phobius"/>
    </source>
</evidence>
<dbReference type="EMBL" id="CATOUU010000850">
    <property type="protein sequence ID" value="CAI9954713.1"/>
    <property type="molecule type" value="Genomic_DNA"/>
</dbReference>
<accession>A0AA86QB20</accession>
<protein>
    <submittedName>
        <fullName evidence="8">Yip</fullName>
    </submittedName>
</protein>
<keyword evidence="3 7" id="KW-0812">Transmembrane</keyword>
<evidence type="ECO:0000313" key="9">
    <source>
        <dbReference type="EMBL" id="CAL6068683.1"/>
    </source>
</evidence>
<sequence length="250" mass="27985">MSLPSAFSRYDTNDFELPQQPAPQQQQPKFSTPSIGVTDSDFNIAPQKQKTSQSMKTNQPAQKADLSQNEQDMLNGPIMQELGINFGMVFQKLKTSLPFVQIPQEVSEYPEMVFSFIILIAVFVISIFSSANLHSFIPLMFGAMIYGSILFKTLINLLLQGQKSVDIYFMMSAICYSLSPIIICWFAMMFVTISFPVYIVVSIPVCVFAAYILQKHLDAIVGIENVKILISAPAFIYSAFWLLMGRGLAI</sequence>
<feature type="transmembrane region" description="Helical" evidence="7">
    <location>
        <begin position="195"/>
        <end position="213"/>
    </location>
</feature>
<organism evidence="8">
    <name type="scientific">Hexamita inflata</name>
    <dbReference type="NCBI Taxonomy" id="28002"/>
    <lineage>
        <taxon>Eukaryota</taxon>
        <taxon>Metamonada</taxon>
        <taxon>Diplomonadida</taxon>
        <taxon>Hexamitidae</taxon>
        <taxon>Hexamitinae</taxon>
        <taxon>Hexamita</taxon>
    </lineage>
</organism>
<dbReference type="Proteomes" id="UP001642409">
    <property type="component" value="Unassembled WGS sequence"/>
</dbReference>
<dbReference type="GO" id="GO:0016020">
    <property type="term" value="C:membrane"/>
    <property type="evidence" value="ECO:0007669"/>
    <property type="project" value="UniProtKB-SubCell"/>
</dbReference>
<dbReference type="GO" id="GO:0006888">
    <property type="term" value="P:endoplasmic reticulum to Golgi vesicle-mediated transport"/>
    <property type="evidence" value="ECO:0007669"/>
    <property type="project" value="InterPro"/>
</dbReference>
<dbReference type="GO" id="GO:0048280">
    <property type="term" value="P:vesicle fusion with Golgi apparatus"/>
    <property type="evidence" value="ECO:0007669"/>
    <property type="project" value="TreeGrafter"/>
</dbReference>
<comment type="similarity">
    <text evidence="2">Belongs to the YIP1 family.</text>
</comment>